<organism evidence="13 14">
    <name type="scientific">Cercocebus atys</name>
    <name type="common">Sooty mangabey</name>
    <name type="synonym">Cercocebus torquatus atys</name>
    <dbReference type="NCBI Taxonomy" id="9531"/>
    <lineage>
        <taxon>Eukaryota</taxon>
        <taxon>Metazoa</taxon>
        <taxon>Chordata</taxon>
        <taxon>Craniata</taxon>
        <taxon>Vertebrata</taxon>
        <taxon>Euteleostomi</taxon>
        <taxon>Mammalia</taxon>
        <taxon>Eutheria</taxon>
        <taxon>Euarchontoglires</taxon>
        <taxon>Primates</taxon>
        <taxon>Haplorrhini</taxon>
        <taxon>Catarrhini</taxon>
        <taxon>Cercopithecidae</taxon>
        <taxon>Cercopithecinae</taxon>
        <taxon>Cercocebus</taxon>
    </lineage>
</organism>
<feature type="coiled-coil region" evidence="9">
    <location>
        <begin position="540"/>
        <end position="621"/>
    </location>
</feature>
<dbReference type="OMA" id="CGQIGEM"/>
<dbReference type="PANTHER" id="PTHR46930">
    <property type="entry name" value="CDK5 REGULATORY SUBUNIT-ASSOCIATED PROTEIN 2"/>
    <property type="match status" value="1"/>
</dbReference>
<dbReference type="GeneTree" id="ENSGT00950000183190"/>
<dbReference type="GO" id="GO:0000242">
    <property type="term" value="C:pericentriolar material"/>
    <property type="evidence" value="ECO:0007669"/>
    <property type="project" value="TreeGrafter"/>
</dbReference>
<reference evidence="13" key="2">
    <citation type="submission" date="2025-09" db="UniProtKB">
        <authorList>
            <consortium name="Ensembl"/>
        </authorList>
    </citation>
    <scope>IDENTIFICATION</scope>
</reference>
<keyword evidence="5" id="KW-0597">Phosphoprotein</keyword>
<dbReference type="GO" id="GO:0035371">
    <property type="term" value="C:microtubule plus-end"/>
    <property type="evidence" value="ECO:0007669"/>
    <property type="project" value="TreeGrafter"/>
</dbReference>
<feature type="domain" description="CDK5 regulatory subunit-associated protein 2/Myomegalin coiled coil" evidence="12">
    <location>
        <begin position="512"/>
        <end position="612"/>
    </location>
</feature>
<feature type="coiled-coil region" evidence="9">
    <location>
        <begin position="60"/>
        <end position="162"/>
    </location>
</feature>
<feature type="domain" description="Centrosomin N-terminal motif 1" evidence="11">
    <location>
        <begin position="60"/>
        <end position="132"/>
    </location>
</feature>
<evidence type="ECO:0000256" key="4">
    <source>
        <dbReference type="ARBA" id="ARBA00022490"/>
    </source>
</evidence>
<evidence type="ECO:0000313" key="14">
    <source>
        <dbReference type="Proteomes" id="UP000233060"/>
    </source>
</evidence>
<feature type="coiled-coil region" evidence="9">
    <location>
        <begin position="969"/>
        <end position="1003"/>
    </location>
</feature>
<feature type="region of interest" description="Disordered" evidence="10">
    <location>
        <begin position="1266"/>
        <end position="1289"/>
    </location>
</feature>
<dbReference type="GO" id="GO:0001578">
    <property type="term" value="P:microtubule bundle formation"/>
    <property type="evidence" value="ECO:0007669"/>
    <property type="project" value="TreeGrafter"/>
</dbReference>
<gene>
    <name evidence="13" type="primary">CDK5RAP2</name>
</gene>
<keyword evidence="14" id="KW-1185">Reference proteome</keyword>
<dbReference type="GO" id="GO:0005516">
    <property type="term" value="F:calmodulin binding"/>
    <property type="evidence" value="ECO:0007669"/>
    <property type="project" value="UniProtKB-KW"/>
</dbReference>
<accession>A0A2K5L945</accession>
<keyword evidence="6" id="KW-0112">Calmodulin-binding</keyword>
<dbReference type="GO" id="GO:0007059">
    <property type="term" value="P:chromosome segregation"/>
    <property type="evidence" value="ECO:0007669"/>
    <property type="project" value="TreeGrafter"/>
</dbReference>
<keyword evidence="9" id="KW-0175">Coiled coil</keyword>
<keyword evidence="7" id="KW-0333">Golgi apparatus</keyword>
<dbReference type="InterPro" id="IPR012943">
    <property type="entry name" value="Cnn_1N"/>
</dbReference>
<evidence type="ECO:0000256" key="8">
    <source>
        <dbReference type="ARBA" id="ARBA00023212"/>
    </source>
</evidence>
<evidence type="ECO:0000256" key="2">
    <source>
        <dbReference type="ARBA" id="ARBA00004555"/>
    </source>
</evidence>
<evidence type="ECO:0000313" key="13">
    <source>
        <dbReference type="Ensembl" id="ENSCATP00000009462.1"/>
    </source>
</evidence>
<dbReference type="InterPro" id="IPR042791">
    <property type="entry name" value="CDK5RAP2"/>
</dbReference>
<dbReference type="GO" id="GO:0007099">
    <property type="term" value="P:centriole replication"/>
    <property type="evidence" value="ECO:0007669"/>
    <property type="project" value="TreeGrafter"/>
</dbReference>
<evidence type="ECO:0000259" key="12">
    <source>
        <dbReference type="Pfam" id="PF23246"/>
    </source>
</evidence>
<dbReference type="GO" id="GO:0046600">
    <property type="term" value="P:negative regulation of centriole replication"/>
    <property type="evidence" value="ECO:0007669"/>
    <property type="project" value="TreeGrafter"/>
</dbReference>
<feature type="compositionally biased region" description="Polar residues" evidence="10">
    <location>
        <begin position="1524"/>
        <end position="1536"/>
    </location>
</feature>
<evidence type="ECO:0000256" key="9">
    <source>
        <dbReference type="SAM" id="Coils"/>
    </source>
</evidence>
<evidence type="ECO:0000256" key="1">
    <source>
        <dbReference type="ARBA" id="ARBA00004300"/>
    </source>
</evidence>
<sequence length="1663" mass="189899">MMDSVLEEDVTLPGTLSGCSGLVPNVPDDLDGINPDARLGNGVLTNVSEETVSPTRARNMKDFENQITELKKENFNLKLRIYFLEERMQQEFHGPTEHIYKTNIELKVEVESLKRELQEREQLLIKASKAVESLAEAGGSEIQRVKEDARKKVQQVEDLLTKRILLLEKDVKAAQAELEKAFAGTETEKALRLSLESKLSEMKKMHKGDLAMALVLDEKDRLIEELKLSLKSKEALIQCLKEEKSQMASPDENVSSGELRGLCAAPREEKERETEAAQMEHQKERNSFEERIQALEEDLREKEREIATEKKNSLKRDKAIQGLTMALKSKEKKVEELNSEIEKLSAAFAKAREALQKAQTQEFQGSEDYEAALSGKEALLAELRSQNLTKSAENHRLRRSIKKITQELSDLQQERDRLEKDLEEAHREKSRGDCTIRDLRNEVEKLRNEVNEREKAMENRYKNLLSESSKKLHNQEQVIKHLTESTNHKDMLLQKFNEKDLEVIQQNRYLMTAEDLELRSEGLITEKCPSQQSPGSKTIFSKEEKQSSDYQELIQVLKKEQDIYTHLVKSLQESDSINNLQAELNNIFALRKQLERDVLSYQNLRKTLEEQISEIRRREESFSFYSDQTSYLSICLEENNRFQVEHFSQEELKKKVSDLIQLVKELYTDNQHLKKTIFDLSCMGFQGNGFPDRLVSTEQTEEAKKSRLPILIKPSQSLRNTYRLPATQEVVTQLQSQILELQGELKEFKTCNKQLHQKLILAEAMMEGRPTPDKMLLNAQPPVGAAYQDNPGEEKGIKTTSSAWRDKEMDSDQQTSYEIGSEICPPDDLASLPSCKENPEDVLSPTSVATYLSSKSQPSAKVSVMGTDQSESTDTSNETEYLKQKIHDLETELEGYQNFIFQLQKHSQCSEAIITVLCGTEGAQDGLSKPKSSSDEEEMTFSGLHQVRYVKHMKILHPLAPEMIDGRMLENLKQQLEEQECELQKEQNLNMELFSEIHNLQNKFRDLSPSRYDSLVQSQARELSLQRQQIKDGHGICVISRQHMNTMIKAFEELLQASDVDYCVAEGFQEQLNQCAELLEKLEKLFLNGKSVGVEMNTQNELMERIEEDNLTYQHLLPESPEPSASHVLSDYETSEKSFFSQDQKQDNETEKTSVMVNNFSQDLLMEHIQEIRTLRKRLEESIKTNDKLRKQLERQGSEFDQGSTNIFASGSELHSSLTSEIHFLRKQNQALNAMLIKASRDKQKENDKLRESLSRKTASLEHLQREYASVKEENERLQKEGSEKERHNQQLIQEVCRSGQELSRVQEEVKLRQQLLSQNDKLLQSLRVELKAYEKLDEEHRRLREASGEGWKGQDPFRDLHSLLMEIQALRLQLERSIETSSTLQSSLEEQLARGAEKAQEGALTLAIQALSIPEVPLQPDKHDGDKDPMESDNSFDLFDSSQAVTPKSVSETLPLSENDTDSLSCDSGSSATSTPCVSRLVAGHRLWASKNGRHVLGLIEDYEALLKQIGQGQRLLAEMDIQTQEAPSSTSQELGTKGPHPAPLSKFVSSVSTAKLTLEEASRRLKLLWRVSVPEDGQCPLHCEQIGEMKAEVTKLHKKLFEQEKKLQNTMKLLQLSKRQEKVIFDQLVVTHKILRKARGNLELRPGGAHPGTCSPSRPGS</sequence>
<evidence type="ECO:0000256" key="7">
    <source>
        <dbReference type="ARBA" id="ARBA00023034"/>
    </source>
</evidence>
<feature type="coiled-coil region" evidence="9">
    <location>
        <begin position="1165"/>
        <end position="1199"/>
    </location>
</feature>
<dbReference type="Pfam" id="PF23246">
    <property type="entry name" value="CC_CDK5RAP2"/>
    <property type="match status" value="1"/>
</dbReference>
<evidence type="ECO:0000256" key="5">
    <source>
        <dbReference type="ARBA" id="ARBA00022553"/>
    </source>
</evidence>
<keyword evidence="4" id="KW-0963">Cytoplasm</keyword>
<comment type="subcellular location">
    <subcellularLocation>
        <location evidence="1">Cytoplasm</location>
        <location evidence="1">Cytoskeleton</location>
        <location evidence="1">Microtubule organizing center</location>
        <location evidence="1">Centrosome</location>
    </subcellularLocation>
    <subcellularLocation>
        <location evidence="2">Golgi apparatus</location>
    </subcellularLocation>
</comment>
<evidence type="ECO:0000259" key="11">
    <source>
        <dbReference type="Pfam" id="PF07989"/>
    </source>
</evidence>
<dbReference type="GO" id="GO:0005794">
    <property type="term" value="C:Golgi apparatus"/>
    <property type="evidence" value="ECO:0007669"/>
    <property type="project" value="UniProtKB-SubCell"/>
</dbReference>
<feature type="compositionally biased region" description="Polar residues" evidence="10">
    <location>
        <begin position="1433"/>
        <end position="1477"/>
    </location>
</feature>
<dbReference type="GO" id="GO:0043015">
    <property type="term" value="F:gamma-tubulin binding"/>
    <property type="evidence" value="ECO:0007669"/>
    <property type="project" value="TreeGrafter"/>
</dbReference>
<evidence type="ECO:0000256" key="6">
    <source>
        <dbReference type="ARBA" id="ARBA00022860"/>
    </source>
</evidence>
<proteinExistence type="predicted"/>
<feature type="region of interest" description="Disordered" evidence="10">
    <location>
        <begin position="785"/>
        <end position="842"/>
    </location>
</feature>
<dbReference type="Bgee" id="ENSCATG00000027840">
    <property type="expression patterns" value="Expressed in bone marrow and 12 other cell types or tissues"/>
</dbReference>
<reference evidence="13" key="1">
    <citation type="submission" date="2025-08" db="UniProtKB">
        <authorList>
            <consortium name="Ensembl"/>
        </authorList>
    </citation>
    <scope>IDENTIFICATION</scope>
</reference>
<feature type="region of interest" description="Disordered" evidence="10">
    <location>
        <begin position="1417"/>
        <end position="1477"/>
    </location>
</feature>
<evidence type="ECO:0000256" key="10">
    <source>
        <dbReference type="SAM" id="MobiDB-lite"/>
    </source>
</evidence>
<keyword evidence="8" id="KW-0206">Cytoskeleton</keyword>
<feature type="region of interest" description="Disordered" evidence="10">
    <location>
        <begin position="1524"/>
        <end position="1543"/>
    </location>
</feature>
<dbReference type="Pfam" id="PF07989">
    <property type="entry name" value="Cnn_1N"/>
    <property type="match status" value="1"/>
</dbReference>
<feature type="compositionally biased region" description="Basic and acidic residues" evidence="10">
    <location>
        <begin position="1421"/>
        <end position="1431"/>
    </location>
</feature>
<dbReference type="InterPro" id="IPR056273">
    <property type="entry name" value="CDK5RAP2_MYOME_CC"/>
</dbReference>
<dbReference type="Ensembl" id="ENSCATT00000033205.1">
    <property type="protein sequence ID" value="ENSCATP00000009462.1"/>
    <property type="gene ID" value="ENSCATG00000027840.1"/>
</dbReference>
<dbReference type="GO" id="GO:0000132">
    <property type="term" value="P:establishment of mitotic spindle orientation"/>
    <property type="evidence" value="ECO:0007669"/>
    <property type="project" value="TreeGrafter"/>
</dbReference>
<feature type="coiled-coil region" evidence="9">
    <location>
        <begin position="216"/>
        <end position="243"/>
    </location>
</feature>
<evidence type="ECO:0000256" key="3">
    <source>
        <dbReference type="ARBA" id="ARBA00020479"/>
    </source>
</evidence>
<dbReference type="Proteomes" id="UP000233060">
    <property type="component" value="Unassembled WGS sequence"/>
</dbReference>
<dbReference type="GO" id="GO:0090266">
    <property type="term" value="P:regulation of mitotic cell cycle spindle assembly checkpoint"/>
    <property type="evidence" value="ECO:0007669"/>
    <property type="project" value="TreeGrafter"/>
</dbReference>
<protein>
    <recommendedName>
        <fullName evidence="3">CDK5 regulatory subunit-associated protein 2</fullName>
    </recommendedName>
</protein>
<dbReference type="GO" id="GO:0008017">
    <property type="term" value="F:microtubule binding"/>
    <property type="evidence" value="ECO:0007669"/>
    <property type="project" value="TreeGrafter"/>
</dbReference>
<dbReference type="GO" id="GO:0097431">
    <property type="term" value="C:mitotic spindle pole"/>
    <property type="evidence" value="ECO:0007669"/>
    <property type="project" value="TreeGrafter"/>
</dbReference>
<name>A0A2K5L945_CERAT</name>
<feature type="region of interest" description="Disordered" evidence="10">
    <location>
        <begin position="854"/>
        <end position="879"/>
    </location>
</feature>
<dbReference type="PANTHER" id="PTHR46930:SF1">
    <property type="entry name" value="CDK5 REGULATORY SUBUNIT-ASSOCIATED PROTEIN 2"/>
    <property type="match status" value="1"/>
</dbReference>
<feature type="coiled-coil region" evidence="9">
    <location>
        <begin position="267"/>
        <end position="467"/>
    </location>
</feature>